<feature type="coiled-coil region" evidence="7">
    <location>
        <begin position="1097"/>
        <end position="1124"/>
    </location>
</feature>
<dbReference type="CDD" id="cd05511">
    <property type="entry name" value="Bromo_TFIID"/>
    <property type="match status" value="2"/>
</dbReference>
<protein>
    <recommendedName>
        <fullName evidence="9">Bromo domain-containing protein</fullName>
    </recommendedName>
</protein>
<dbReference type="Proteomes" id="UP000472272">
    <property type="component" value="Unplaced"/>
</dbReference>
<evidence type="ECO:0000256" key="2">
    <source>
        <dbReference type="ARBA" id="ARBA00023015"/>
    </source>
</evidence>
<name>A0A670KHK3_PODMU</name>
<dbReference type="Pfam" id="PF12157">
    <property type="entry name" value="DUF3591"/>
    <property type="match status" value="1"/>
</dbReference>
<dbReference type="InterPro" id="IPR001487">
    <property type="entry name" value="Bromodomain"/>
</dbReference>
<reference evidence="10" key="2">
    <citation type="submission" date="2025-09" db="UniProtKB">
        <authorList>
            <consortium name="Ensembl"/>
        </authorList>
    </citation>
    <scope>IDENTIFICATION</scope>
</reference>
<evidence type="ECO:0000256" key="3">
    <source>
        <dbReference type="ARBA" id="ARBA00023117"/>
    </source>
</evidence>
<evidence type="ECO:0000313" key="11">
    <source>
        <dbReference type="Proteomes" id="UP000472272"/>
    </source>
</evidence>
<dbReference type="GO" id="GO:0051123">
    <property type="term" value="P:RNA polymerase II preinitiation complex assembly"/>
    <property type="evidence" value="ECO:0007669"/>
    <property type="project" value="TreeGrafter"/>
</dbReference>
<feature type="region of interest" description="Disordered" evidence="8">
    <location>
        <begin position="1589"/>
        <end position="1673"/>
    </location>
</feature>
<feature type="compositionally biased region" description="Basic and acidic residues" evidence="8">
    <location>
        <begin position="1589"/>
        <end position="1600"/>
    </location>
</feature>
<evidence type="ECO:0000256" key="7">
    <source>
        <dbReference type="SAM" id="Coils"/>
    </source>
</evidence>
<dbReference type="InterPro" id="IPR040240">
    <property type="entry name" value="TAF1"/>
</dbReference>
<feature type="compositionally biased region" description="Polar residues" evidence="8">
    <location>
        <begin position="1226"/>
        <end position="1248"/>
    </location>
</feature>
<feature type="region of interest" description="Disordered" evidence="8">
    <location>
        <begin position="393"/>
        <end position="412"/>
    </location>
</feature>
<feature type="compositionally biased region" description="Basic and acidic residues" evidence="8">
    <location>
        <begin position="797"/>
        <end position="807"/>
    </location>
</feature>
<keyword evidence="4" id="KW-0804">Transcription</keyword>
<evidence type="ECO:0000256" key="4">
    <source>
        <dbReference type="ARBA" id="ARBA00023163"/>
    </source>
</evidence>
<keyword evidence="3 6" id="KW-0103">Bromodomain</keyword>
<evidence type="ECO:0000256" key="8">
    <source>
        <dbReference type="SAM" id="MobiDB-lite"/>
    </source>
</evidence>
<organism evidence="10 11">
    <name type="scientific">Podarcis muralis</name>
    <name type="common">Wall lizard</name>
    <name type="synonym">Lacerta muralis</name>
    <dbReference type="NCBI Taxonomy" id="64176"/>
    <lineage>
        <taxon>Eukaryota</taxon>
        <taxon>Metazoa</taxon>
        <taxon>Chordata</taxon>
        <taxon>Craniata</taxon>
        <taxon>Vertebrata</taxon>
        <taxon>Euteleostomi</taxon>
        <taxon>Lepidosauria</taxon>
        <taxon>Squamata</taxon>
        <taxon>Bifurcata</taxon>
        <taxon>Unidentata</taxon>
        <taxon>Episquamata</taxon>
        <taxon>Laterata</taxon>
        <taxon>Lacertibaenia</taxon>
        <taxon>Lacertidae</taxon>
        <taxon>Podarcis</taxon>
    </lineage>
</organism>
<dbReference type="InterPro" id="IPR036427">
    <property type="entry name" value="Bromodomain-like_sf"/>
</dbReference>
<feature type="domain" description="Bromo" evidence="9">
    <location>
        <begin position="1266"/>
        <end position="1336"/>
    </location>
</feature>
<dbReference type="GO" id="GO:0005669">
    <property type="term" value="C:transcription factor TFIID complex"/>
    <property type="evidence" value="ECO:0007669"/>
    <property type="project" value="InterPro"/>
</dbReference>
<dbReference type="PRINTS" id="PR00503">
    <property type="entry name" value="BROMODOMAIN"/>
</dbReference>
<keyword evidence="2" id="KW-0805">Transcription regulation</keyword>
<dbReference type="FunFam" id="1.20.920.10:FF:000020">
    <property type="entry name" value="Transcription initiation factor TFIID subunit"/>
    <property type="match status" value="1"/>
</dbReference>
<accession>A0A670KHK3</accession>
<feature type="compositionally biased region" description="Basic and acidic residues" evidence="8">
    <location>
        <begin position="979"/>
        <end position="989"/>
    </location>
</feature>
<dbReference type="Gene3D" id="1.20.920.10">
    <property type="entry name" value="Bromodomain-like"/>
    <property type="match status" value="2"/>
</dbReference>
<feature type="coiled-coil region" evidence="7">
    <location>
        <begin position="1343"/>
        <end position="1370"/>
    </location>
</feature>
<feature type="region of interest" description="Disordered" evidence="8">
    <location>
        <begin position="787"/>
        <end position="807"/>
    </location>
</feature>
<feature type="region of interest" description="Disordered" evidence="8">
    <location>
        <begin position="855"/>
        <end position="878"/>
    </location>
</feature>
<feature type="region of interest" description="Disordered" evidence="8">
    <location>
        <begin position="128"/>
        <end position="174"/>
    </location>
</feature>
<comment type="subcellular location">
    <subcellularLocation>
        <location evidence="1">Nucleus</location>
    </subcellularLocation>
</comment>
<dbReference type="GO" id="GO:0017025">
    <property type="term" value="F:TBP-class protein binding"/>
    <property type="evidence" value="ECO:0007669"/>
    <property type="project" value="InterPro"/>
</dbReference>
<dbReference type="SMART" id="SM00297">
    <property type="entry name" value="BROMO"/>
    <property type="match status" value="2"/>
</dbReference>
<evidence type="ECO:0000256" key="6">
    <source>
        <dbReference type="PROSITE-ProRule" id="PRU00035"/>
    </source>
</evidence>
<dbReference type="PANTHER" id="PTHR13900">
    <property type="entry name" value="TRANSCRIPTION INITIATION FACTOR TFIID"/>
    <property type="match status" value="1"/>
</dbReference>
<dbReference type="PROSITE" id="PS50014">
    <property type="entry name" value="BROMODOMAIN_2"/>
    <property type="match status" value="2"/>
</dbReference>
<reference evidence="10" key="1">
    <citation type="submission" date="2025-08" db="UniProtKB">
        <authorList>
            <consortium name="Ensembl"/>
        </authorList>
    </citation>
    <scope>IDENTIFICATION</scope>
</reference>
<feature type="compositionally biased region" description="Low complexity" evidence="8">
    <location>
        <begin position="8"/>
        <end position="26"/>
    </location>
</feature>
<keyword evidence="5" id="KW-0539">Nucleus</keyword>
<keyword evidence="11" id="KW-1185">Reference proteome</keyword>
<evidence type="ECO:0000256" key="5">
    <source>
        <dbReference type="ARBA" id="ARBA00023242"/>
    </source>
</evidence>
<evidence type="ECO:0000313" key="10">
    <source>
        <dbReference type="Ensembl" id="ENSPMRP00000035134.1"/>
    </source>
</evidence>
<feature type="region of interest" description="Disordered" evidence="8">
    <location>
        <begin position="1223"/>
        <end position="1248"/>
    </location>
</feature>
<dbReference type="GO" id="GO:0004402">
    <property type="term" value="F:histone acetyltransferase activity"/>
    <property type="evidence" value="ECO:0007669"/>
    <property type="project" value="InterPro"/>
</dbReference>
<evidence type="ECO:0000259" key="9">
    <source>
        <dbReference type="PROSITE" id="PS50014"/>
    </source>
</evidence>
<dbReference type="GO" id="GO:0016251">
    <property type="term" value="F:RNA polymerase II general transcription initiation factor activity"/>
    <property type="evidence" value="ECO:0007669"/>
    <property type="project" value="InterPro"/>
</dbReference>
<dbReference type="Pfam" id="PF15288">
    <property type="entry name" value="zf-CCHC_6"/>
    <property type="match status" value="1"/>
</dbReference>
<dbReference type="PANTHER" id="PTHR13900:SF0">
    <property type="entry name" value="TRANSCRIPTION INITIATION FACTOR TFIID SUBUNIT 1"/>
    <property type="match status" value="1"/>
</dbReference>
<dbReference type="GeneTree" id="ENSGT00940000155242"/>
<proteinExistence type="predicted"/>
<sequence>MRWKSCPSLSSLLSSLGGVSVSGSEETSSRLMAPSPPHPALVKEAEEQDTTYFGAENAIQQPTISSSESEQQSKEDKSTFPLAGIMQQDATKQLPSATDLFPEFRPGKALRFLRLFDPGKNAPSVWSTAHGKLKKKKKHQKSTQKVQFQKGEAATEEGTEGKSSWEYKFAPTPPPEQCLSDDEITMMAPVKPKASQSTKNTKVAAPTSKVAEWRHGPAKLWYDMLGVPEDGSGFDYGFKMKEHKEEEEVGKGPNEDFLMVTQKHWEDDVIWNVDDIKEDPKAKQARQEAWLPSSMKTGAATTSTQQGLNCSGCLLSLPLPLTHKAQHVGSVGPCSEEGKPWYSIFPIENRELIYGRWEDNIIWDHEAMENVFTPSVMTLDSDDENLVLEIPEEEDEGMLNTPSENKKKPSQRNSRILLIKTGVIQEEAQQNMSDPEVKDPWNLSNDEFYYPNKHRLHGTFGGNIIQHSIPAVQLQQPFFPTHLDPTELRQLHRPPLKKYSVGALSQPGPHPVQSLQNHIEKKAKMRRSALQASGGGEMFFMRTPQDLSGKDGDLILAEYSEENPPLMMQVGMATKIKNYYKRKPGKDSGPPKQPYGETTYCQTSPFLGSLYPGQQLQAFENNLFRAPIYHHKMPETDFLVIQDQNGYYIRDLQDIFVVGQQCPLFEVPQPNSKRAKTHIRDFLQAFIYRLFSKRDEPQRIRMEDIRNAFPLVSDTRVRRQLKPCAVYERTQMYSNWWKLKPGFRLPTEEEIRAMVSPEQCCGYYSMISAEQHLKDAGYGMKSFIAQEEKEEEGEQQGGEKEEESNLKIDDEIRCAPWNTTQAFIAAMNGKCLLDVTGVADPTGCGEGFSYVKIPHKSSQRKQDDKPLQKKTVTGSDADLRRLPLKSGKQMLRQFGIPEEEINKLSRWEIVDVVRAISTKQARFDEELTNKFARGSRFSAAEQKERYKENCQRIFDLQNKVLASTDILSTDTDSSSAEDSDVKEMGKETESMVQDNKTSINHKERSVKNQKDGKELCECLAGAGSDSSGMASATSPGPATTSAPRCLKIFRTFRDEDGKEYERCETVRNPLVINAYMKIRKTKDDEFIRRFAISEKQRQKLRCEKRQIQLKLMRLKRKKEKEQQKAPPKKKLRLEKIKCGACGSSGHMKNNKICPAKLPSKPVAMTVEQEEELEKTIIPTDDSELIKVEGTKIVLGKQLVESANEVRKKSLVLRFTKEQLLQKKEQGSGTTAACSSLNQPQKSSHQGSTPPIEILSYILEGIINEMQELPNTCYFHKPVSRRGVRNYRKIISRPMDLYTLRQNVRKLSYKSSKEFREHLELIVKNSATFNGPEHKLTQIAQSMLDFGDQKLKEKEDKLARLEKAINRLLDDVHQATFSYILDKIVSQKIKAVPHARLFFRPVNRRRVPKYYKVIVSPMDLRTISKNISRHKYQNREVFMDDVKLILANSIKYNGPDSQNTKTAQEMVDICYKALGEYDEHLTQLEKDISAVNKAVLEEADLESFGPTISQPCMPQVRLLAKALFSGTLFWHQGLWLQFGVVAAAGIMYVLLSDSTLPMLFCFIRFLSHTSMLGLVALGDHLAGKEPIVEGENRDLGEKEEGSVQQPQASMHYEDLTLSDNEESDSSGKEDDDTFTPIQQSESSRDSGAGSSAVRPRQPCVLQENVQIDKDNKDSMMSYEAAGKISHAMEYSSAR</sequence>
<dbReference type="OMA" id="RENVRKC"/>
<feature type="region of interest" description="Disordered" evidence="8">
    <location>
        <begin position="1"/>
        <end position="82"/>
    </location>
</feature>
<feature type="domain" description="Bromo" evidence="9">
    <location>
        <begin position="1389"/>
        <end position="1459"/>
    </location>
</feature>
<dbReference type="InterPro" id="IPR041670">
    <property type="entry name" value="Znf-CCHC_6"/>
</dbReference>
<evidence type="ECO:0000256" key="1">
    <source>
        <dbReference type="ARBA" id="ARBA00004123"/>
    </source>
</evidence>
<feature type="region of interest" description="Disordered" evidence="8">
    <location>
        <begin position="969"/>
        <end position="1006"/>
    </location>
</feature>
<dbReference type="InterPro" id="IPR022591">
    <property type="entry name" value="TAF1_HAT_dom"/>
</dbReference>
<dbReference type="Pfam" id="PF00439">
    <property type="entry name" value="Bromodomain"/>
    <property type="match status" value="2"/>
</dbReference>
<feature type="compositionally biased region" description="Acidic residues" evidence="8">
    <location>
        <begin position="1618"/>
        <end position="1632"/>
    </location>
</feature>
<dbReference type="Ensembl" id="ENSPMRT00000037252.1">
    <property type="protein sequence ID" value="ENSPMRP00000035134.1"/>
    <property type="gene ID" value="ENSPMRG00000022629.1"/>
</dbReference>
<feature type="compositionally biased region" description="Basic residues" evidence="8">
    <location>
        <begin position="131"/>
        <end position="142"/>
    </location>
</feature>
<keyword evidence="7" id="KW-0175">Coiled coil</keyword>
<dbReference type="SUPFAM" id="SSF47370">
    <property type="entry name" value="Bromodomain"/>
    <property type="match status" value="2"/>
</dbReference>